<dbReference type="KEGG" id="pvac:HC248_01890"/>
<dbReference type="InterPro" id="IPR001584">
    <property type="entry name" value="Integrase_cat-core"/>
</dbReference>
<organism evidence="2 3">
    <name type="scientific">Polaromonas vacuolata</name>
    <dbReference type="NCBI Taxonomy" id="37448"/>
    <lineage>
        <taxon>Bacteria</taxon>
        <taxon>Pseudomonadati</taxon>
        <taxon>Pseudomonadota</taxon>
        <taxon>Betaproteobacteria</taxon>
        <taxon>Burkholderiales</taxon>
        <taxon>Comamonadaceae</taxon>
        <taxon>Polaromonas</taxon>
    </lineage>
</organism>
<proteinExistence type="predicted"/>
<dbReference type="GO" id="GO:0015074">
    <property type="term" value="P:DNA integration"/>
    <property type="evidence" value="ECO:0007669"/>
    <property type="project" value="InterPro"/>
</dbReference>
<dbReference type="PANTHER" id="PTHR46889:SF4">
    <property type="entry name" value="TRANSPOSASE INSO FOR INSERTION SEQUENCE ELEMENT IS911B-RELATED"/>
    <property type="match status" value="1"/>
</dbReference>
<accession>A0A6H2H9M6</accession>
<evidence type="ECO:0000259" key="1">
    <source>
        <dbReference type="Pfam" id="PF13333"/>
    </source>
</evidence>
<dbReference type="SUPFAM" id="SSF53098">
    <property type="entry name" value="Ribonuclease H-like"/>
    <property type="match status" value="1"/>
</dbReference>
<evidence type="ECO:0000313" key="3">
    <source>
        <dbReference type="Proteomes" id="UP000502041"/>
    </source>
</evidence>
<protein>
    <recommendedName>
        <fullName evidence="1">Integrase catalytic domain-containing protein</fullName>
    </recommendedName>
</protein>
<evidence type="ECO:0000313" key="2">
    <source>
        <dbReference type="EMBL" id="QJC56582.1"/>
    </source>
</evidence>
<dbReference type="InterPro" id="IPR050900">
    <property type="entry name" value="Transposase_IS3/IS150/IS904"/>
</dbReference>
<reference evidence="2 3" key="1">
    <citation type="submission" date="2020-04" db="EMBL/GenBank/DDBJ databases">
        <title>Complete genome of a Psychrophilic, Marine, Gas Vacuolate Bacterium Polaromonas vacuolata KCTC 22033T.</title>
        <authorList>
            <person name="Hwang K."/>
            <person name="Kim K.M."/>
        </authorList>
    </citation>
    <scope>NUCLEOTIDE SEQUENCE [LARGE SCALE GENOMIC DNA]</scope>
    <source>
        <strain evidence="2 3">KCTC 22033</strain>
    </source>
</reference>
<dbReference type="EMBL" id="CP051461">
    <property type="protein sequence ID" value="QJC56582.1"/>
    <property type="molecule type" value="Genomic_DNA"/>
</dbReference>
<name>A0A6H2H9M6_9BURK</name>
<feature type="domain" description="Integrase catalytic" evidence="1">
    <location>
        <begin position="14"/>
        <end position="65"/>
    </location>
</feature>
<dbReference type="Proteomes" id="UP000502041">
    <property type="component" value="Chromosome"/>
</dbReference>
<keyword evidence="3" id="KW-1185">Reference proteome</keyword>
<sequence>MSRKGNCWDNAVMEQFFFNLKMERVWQQDYANHAEATNDIANYVVSFYKATRLHSKLDNTSPNAFDV</sequence>
<dbReference type="InterPro" id="IPR012337">
    <property type="entry name" value="RNaseH-like_sf"/>
</dbReference>
<dbReference type="Pfam" id="PF13333">
    <property type="entry name" value="rve_2"/>
    <property type="match status" value="1"/>
</dbReference>
<dbReference type="AlphaFoldDB" id="A0A6H2H9M6"/>
<gene>
    <name evidence="2" type="ORF">HC248_01890</name>
</gene>
<dbReference type="PANTHER" id="PTHR46889">
    <property type="entry name" value="TRANSPOSASE INSF FOR INSERTION SEQUENCE IS3B-RELATED"/>
    <property type="match status" value="1"/>
</dbReference>